<organism evidence="1 2">
    <name type="scientific">Caenorhabditis angaria</name>
    <dbReference type="NCBI Taxonomy" id="860376"/>
    <lineage>
        <taxon>Eukaryota</taxon>
        <taxon>Metazoa</taxon>
        <taxon>Ecdysozoa</taxon>
        <taxon>Nematoda</taxon>
        <taxon>Chromadorea</taxon>
        <taxon>Rhabditida</taxon>
        <taxon>Rhabditina</taxon>
        <taxon>Rhabditomorpha</taxon>
        <taxon>Rhabditoidea</taxon>
        <taxon>Rhabditidae</taxon>
        <taxon>Peloderinae</taxon>
        <taxon>Caenorhabditis</taxon>
    </lineage>
</organism>
<accession>A0A9P1IV98</accession>
<dbReference type="Proteomes" id="UP001152747">
    <property type="component" value="Unassembled WGS sequence"/>
</dbReference>
<gene>
    <name evidence="1" type="ORF">CAMP_LOCUS14321</name>
</gene>
<keyword evidence="2" id="KW-1185">Reference proteome</keyword>
<dbReference type="AlphaFoldDB" id="A0A9P1IV98"/>
<evidence type="ECO:0000313" key="2">
    <source>
        <dbReference type="Proteomes" id="UP001152747"/>
    </source>
</evidence>
<sequence>MSCCDYCIYTTVLMDKSNLYSKMQIYHNDYTQDENRLIIKLKKISQQNVLFQITVSTLQYYSSNIQIFKIANISAENTSKLDEGIQTAKKLNTSSNYKNNLWTKKSYIILLLYLYYSTILQTIENCKYFCREFSEFNKRQQNGRHIHGFFKI</sequence>
<comment type="caution">
    <text evidence="1">The sequence shown here is derived from an EMBL/GenBank/DDBJ whole genome shotgun (WGS) entry which is preliminary data.</text>
</comment>
<reference evidence="1" key="1">
    <citation type="submission" date="2022-11" db="EMBL/GenBank/DDBJ databases">
        <authorList>
            <person name="Kikuchi T."/>
        </authorList>
    </citation>
    <scope>NUCLEOTIDE SEQUENCE</scope>
    <source>
        <strain evidence="1">PS1010</strain>
    </source>
</reference>
<proteinExistence type="predicted"/>
<dbReference type="EMBL" id="CANHGI010000005">
    <property type="protein sequence ID" value="CAI5451684.1"/>
    <property type="molecule type" value="Genomic_DNA"/>
</dbReference>
<name>A0A9P1IV98_9PELO</name>
<evidence type="ECO:0000313" key="1">
    <source>
        <dbReference type="EMBL" id="CAI5451684.1"/>
    </source>
</evidence>
<protein>
    <submittedName>
        <fullName evidence="1">Uncharacterized protein</fullName>
    </submittedName>
</protein>